<dbReference type="EMBL" id="JAVDSB010000004">
    <property type="protein sequence ID" value="MDR6551963.1"/>
    <property type="molecule type" value="Genomic_DNA"/>
</dbReference>
<proteinExistence type="predicted"/>
<dbReference type="InterPro" id="IPR006059">
    <property type="entry name" value="SBP"/>
</dbReference>
<evidence type="ECO:0000256" key="1">
    <source>
        <dbReference type="SAM" id="MobiDB-lite"/>
    </source>
</evidence>
<feature type="chain" id="PRO_5045803318" evidence="2">
    <location>
        <begin position="24"/>
        <end position="483"/>
    </location>
</feature>
<evidence type="ECO:0000256" key="2">
    <source>
        <dbReference type="SAM" id="SignalP"/>
    </source>
</evidence>
<keyword evidence="4" id="KW-1185">Reference proteome</keyword>
<evidence type="ECO:0000313" key="4">
    <source>
        <dbReference type="Proteomes" id="UP001267290"/>
    </source>
</evidence>
<dbReference type="Pfam" id="PF01547">
    <property type="entry name" value="SBP_bac_1"/>
    <property type="match status" value="1"/>
</dbReference>
<dbReference type="InterPro" id="IPR050490">
    <property type="entry name" value="Bact_solute-bd_prot1"/>
</dbReference>
<feature type="region of interest" description="Disordered" evidence="1">
    <location>
        <begin position="27"/>
        <end position="46"/>
    </location>
</feature>
<feature type="signal peptide" evidence="2">
    <location>
        <begin position="1"/>
        <end position="23"/>
    </location>
</feature>
<dbReference type="Proteomes" id="UP001267290">
    <property type="component" value="Unassembled WGS sequence"/>
</dbReference>
<dbReference type="PROSITE" id="PS51257">
    <property type="entry name" value="PROKAR_LIPOPROTEIN"/>
    <property type="match status" value="1"/>
</dbReference>
<keyword evidence="3" id="KW-0762">Sugar transport</keyword>
<dbReference type="PANTHER" id="PTHR43649:SF12">
    <property type="entry name" value="DIACETYLCHITOBIOSE BINDING PROTEIN DASA"/>
    <property type="match status" value="1"/>
</dbReference>
<comment type="caution">
    <text evidence="3">The sequence shown here is derived from an EMBL/GenBank/DDBJ whole genome shotgun (WGS) entry which is preliminary data.</text>
</comment>
<sequence>MRKMSVKQSVIACSLVSMLSLTACSSNPTTTTGDTGSTSSPAPGNKTITLSVITSDRFLELAKQKYEALHPDTKINIKEYAAAPQTAPQGQAQGQGQGQGQQQMMIMQKPDPKNTEKYASSVGAELMSGKASDIIVTSGLPYQKYADKKLLENISDLMSKDASFKKDNYYTGIFDAMTYNGSLYAVPIKVGLNMWLGNQALLSAQQIDDSKWTWADFKKKASSMIADKNNDGKPDTYPMGKIEPAELVTSMLNSSFSKFADVGAKKAKFDTPDFINMLKLAKSMYDDKVILADNSDPNNVVFQPKGNVLMYTDMYTMPKMNFEGKGGYYNLPSESEAKGTQFTSSLPLAINSKSANKKEAWEFVKYLLSDEMQSARELTGIAVNKTGAKAQIDFLKTLGTGGEGGGKQMKLMINGKAATVQPATEQDVAAMEKILNNVSVYAENDLKITNIVAEETAPFFQGQKSAEEVAKVIQNKVNTYLQE</sequence>
<organism evidence="3 4">
    <name type="scientific">Paenibacillus qinlingensis</name>
    <dbReference type="NCBI Taxonomy" id="1837343"/>
    <lineage>
        <taxon>Bacteria</taxon>
        <taxon>Bacillati</taxon>
        <taxon>Bacillota</taxon>
        <taxon>Bacilli</taxon>
        <taxon>Bacillales</taxon>
        <taxon>Paenibacillaceae</taxon>
        <taxon>Paenibacillus</taxon>
    </lineage>
</organism>
<accession>A0ABU1NWX6</accession>
<evidence type="ECO:0000313" key="3">
    <source>
        <dbReference type="EMBL" id="MDR6551963.1"/>
    </source>
</evidence>
<keyword evidence="2" id="KW-0732">Signal</keyword>
<name>A0ABU1NWX6_9BACL</name>
<gene>
    <name evidence="3" type="ORF">J2736_003152</name>
</gene>
<dbReference type="PANTHER" id="PTHR43649">
    <property type="entry name" value="ARABINOSE-BINDING PROTEIN-RELATED"/>
    <property type="match status" value="1"/>
</dbReference>
<reference evidence="3 4" key="1">
    <citation type="submission" date="2023-07" db="EMBL/GenBank/DDBJ databases">
        <title>Sorghum-associated microbial communities from plants grown in Nebraska, USA.</title>
        <authorList>
            <person name="Schachtman D."/>
        </authorList>
    </citation>
    <scope>NUCLEOTIDE SEQUENCE [LARGE SCALE GENOMIC DNA]</scope>
    <source>
        <strain evidence="3 4">CC258</strain>
    </source>
</reference>
<feature type="compositionally biased region" description="Low complexity" evidence="1">
    <location>
        <begin position="27"/>
        <end position="44"/>
    </location>
</feature>
<dbReference type="SUPFAM" id="SSF53850">
    <property type="entry name" value="Periplasmic binding protein-like II"/>
    <property type="match status" value="1"/>
</dbReference>
<dbReference type="Gene3D" id="3.40.190.10">
    <property type="entry name" value="Periplasmic binding protein-like II"/>
    <property type="match status" value="1"/>
</dbReference>
<keyword evidence="3" id="KW-0813">Transport</keyword>
<dbReference type="RefSeq" id="WP_310499513.1">
    <property type="nucleotide sequence ID" value="NZ_JAVDSB010000004.1"/>
</dbReference>
<protein>
    <submittedName>
        <fullName evidence="3">Multiple sugar transport system substrate-binding protein</fullName>
    </submittedName>
</protein>